<sequence length="112" mass="13307">MPNSRKGVGFFYWPMAILIDKKTGVKYVSRKKLHQVAPFLERDIRYQRRARKVEAGRLRHTLSERRKERRGIRESLARLVGVRIANRLIPEFQKSWISRLLAWFKGVFRGAV</sequence>
<name>A0A0F9PWW6_9ZZZZ</name>
<proteinExistence type="predicted"/>
<gene>
    <name evidence="1" type="ORF">LCGC14_0776740</name>
</gene>
<accession>A0A0F9PWW6</accession>
<dbReference type="EMBL" id="LAZR01001987">
    <property type="protein sequence ID" value="KKN36130.1"/>
    <property type="molecule type" value="Genomic_DNA"/>
</dbReference>
<reference evidence="1" key="1">
    <citation type="journal article" date="2015" name="Nature">
        <title>Complex archaea that bridge the gap between prokaryotes and eukaryotes.</title>
        <authorList>
            <person name="Spang A."/>
            <person name="Saw J.H."/>
            <person name="Jorgensen S.L."/>
            <person name="Zaremba-Niedzwiedzka K."/>
            <person name="Martijn J."/>
            <person name="Lind A.E."/>
            <person name="van Eijk R."/>
            <person name="Schleper C."/>
            <person name="Guy L."/>
            <person name="Ettema T.J."/>
        </authorList>
    </citation>
    <scope>NUCLEOTIDE SEQUENCE</scope>
</reference>
<evidence type="ECO:0000313" key="1">
    <source>
        <dbReference type="EMBL" id="KKN36130.1"/>
    </source>
</evidence>
<dbReference type="AlphaFoldDB" id="A0A0F9PWW6"/>
<protein>
    <submittedName>
        <fullName evidence="1">Uncharacterized protein</fullName>
    </submittedName>
</protein>
<organism evidence="1">
    <name type="scientific">marine sediment metagenome</name>
    <dbReference type="NCBI Taxonomy" id="412755"/>
    <lineage>
        <taxon>unclassified sequences</taxon>
        <taxon>metagenomes</taxon>
        <taxon>ecological metagenomes</taxon>
    </lineage>
</organism>
<comment type="caution">
    <text evidence="1">The sequence shown here is derived from an EMBL/GenBank/DDBJ whole genome shotgun (WGS) entry which is preliminary data.</text>
</comment>